<protein>
    <submittedName>
        <fullName evidence="1">Uncharacterized protein</fullName>
    </submittedName>
</protein>
<name>A0A413MNA8_9BACE</name>
<accession>A0A413MNA8</accession>
<organism evidence="1 2">
    <name type="scientific">Bacteroides caccae</name>
    <dbReference type="NCBI Taxonomy" id="47678"/>
    <lineage>
        <taxon>Bacteria</taxon>
        <taxon>Pseudomonadati</taxon>
        <taxon>Bacteroidota</taxon>
        <taxon>Bacteroidia</taxon>
        <taxon>Bacteroidales</taxon>
        <taxon>Bacteroidaceae</taxon>
        <taxon>Bacteroides</taxon>
    </lineage>
</organism>
<evidence type="ECO:0000313" key="1">
    <source>
        <dbReference type="EMBL" id="RGY25293.1"/>
    </source>
</evidence>
<sequence length="75" mass="8753">MYFVATCGKSIKNKLNYIGELMMISVYYKKKTSLNGYLCDMDTARKHDRTFSTLCDLQYPYSFCNISNYYSNGLI</sequence>
<dbReference type="EMBL" id="QSCS01000016">
    <property type="protein sequence ID" value="RGY25293.1"/>
    <property type="molecule type" value="Genomic_DNA"/>
</dbReference>
<gene>
    <name evidence="1" type="ORF">DXA49_11430</name>
</gene>
<proteinExistence type="predicted"/>
<dbReference type="AlphaFoldDB" id="A0A413MNA8"/>
<reference evidence="1 2" key="1">
    <citation type="submission" date="2018-08" db="EMBL/GenBank/DDBJ databases">
        <title>A genome reference for cultivated species of the human gut microbiota.</title>
        <authorList>
            <person name="Zou Y."/>
            <person name="Xue W."/>
            <person name="Luo G."/>
        </authorList>
    </citation>
    <scope>NUCLEOTIDE SEQUENCE [LARGE SCALE GENOMIC DNA]</scope>
    <source>
        <strain evidence="1 2">OF02-6LB</strain>
    </source>
</reference>
<dbReference type="Proteomes" id="UP000284431">
    <property type="component" value="Unassembled WGS sequence"/>
</dbReference>
<comment type="caution">
    <text evidence="1">The sequence shown here is derived from an EMBL/GenBank/DDBJ whole genome shotgun (WGS) entry which is preliminary data.</text>
</comment>
<evidence type="ECO:0000313" key="2">
    <source>
        <dbReference type="Proteomes" id="UP000284431"/>
    </source>
</evidence>